<feature type="transmembrane region" description="Helical" evidence="10">
    <location>
        <begin position="323"/>
        <end position="345"/>
    </location>
</feature>
<reference evidence="12" key="3">
    <citation type="submission" date="2025-09" db="UniProtKB">
        <authorList>
            <consortium name="Ensembl"/>
        </authorList>
    </citation>
    <scope>IDENTIFICATION</scope>
</reference>
<comment type="similarity">
    <text evidence="2">Belongs to the EVA1 family.</text>
</comment>
<evidence type="ECO:0000256" key="8">
    <source>
        <dbReference type="ARBA" id="ARBA00023136"/>
    </source>
</evidence>
<evidence type="ECO:0000256" key="7">
    <source>
        <dbReference type="ARBA" id="ARBA00022989"/>
    </source>
</evidence>
<dbReference type="InterPro" id="IPR000922">
    <property type="entry name" value="Lectin_gal-bd_dom"/>
</dbReference>
<dbReference type="GO" id="GO:0030246">
    <property type="term" value="F:carbohydrate binding"/>
    <property type="evidence" value="ECO:0007669"/>
    <property type="project" value="UniProtKB-KW"/>
</dbReference>
<dbReference type="Ensembl" id="ENSTRUT00000018712.3">
    <property type="protein sequence ID" value="ENSTRUP00000018636.3"/>
    <property type="gene ID" value="ENSTRUG00000007523.3"/>
</dbReference>
<feature type="compositionally biased region" description="Basic and acidic residues" evidence="9">
    <location>
        <begin position="293"/>
        <end position="302"/>
    </location>
</feature>
<dbReference type="GeneTree" id="ENSGT00940000162103"/>
<dbReference type="Proteomes" id="UP000005226">
    <property type="component" value="Chromosome 15"/>
</dbReference>
<evidence type="ECO:0000313" key="12">
    <source>
        <dbReference type="Ensembl" id="ENSTRUP00000018636.3"/>
    </source>
</evidence>
<dbReference type="OrthoDB" id="5970528at2759"/>
<reference evidence="12 13" key="1">
    <citation type="journal article" date="2011" name="Genome Biol. Evol.">
        <title>Integration of the genetic map and genome assembly of fugu facilitates insights into distinct features of genome evolution in teleosts and mammals.</title>
        <authorList>
            <person name="Kai W."/>
            <person name="Kikuchi K."/>
            <person name="Tohari S."/>
            <person name="Chew A.K."/>
            <person name="Tay A."/>
            <person name="Fujiwara A."/>
            <person name="Hosoya S."/>
            <person name="Suetake H."/>
            <person name="Naruse K."/>
            <person name="Brenner S."/>
            <person name="Suzuki Y."/>
            <person name="Venkatesh B."/>
        </authorList>
    </citation>
    <scope>NUCLEOTIDE SEQUENCE [LARGE SCALE GENOMIC DNA]</scope>
</reference>
<feature type="region of interest" description="Disordered" evidence="9">
    <location>
        <begin position="268"/>
        <end position="305"/>
    </location>
</feature>
<evidence type="ECO:0000256" key="10">
    <source>
        <dbReference type="SAM" id="Phobius"/>
    </source>
</evidence>
<feature type="domain" description="SUEL-type lectin" evidence="11">
    <location>
        <begin position="173"/>
        <end position="265"/>
    </location>
</feature>
<evidence type="ECO:0000256" key="6">
    <source>
        <dbReference type="ARBA" id="ARBA00022737"/>
    </source>
</evidence>
<dbReference type="Pfam" id="PF14851">
    <property type="entry name" value="FAM176"/>
    <property type="match status" value="1"/>
</dbReference>
<gene>
    <name evidence="12" type="primary">eva1c</name>
</gene>
<evidence type="ECO:0000313" key="13">
    <source>
        <dbReference type="Proteomes" id="UP000005226"/>
    </source>
</evidence>
<reference evidence="12" key="2">
    <citation type="submission" date="2025-08" db="UniProtKB">
        <authorList>
            <consortium name="Ensembl"/>
        </authorList>
    </citation>
    <scope>IDENTIFICATION</scope>
</reference>
<evidence type="ECO:0000256" key="3">
    <source>
        <dbReference type="ARBA" id="ARBA00022546"/>
    </source>
</evidence>
<dbReference type="Pfam" id="PF02140">
    <property type="entry name" value="SUEL_Lectin"/>
    <property type="match status" value="2"/>
</dbReference>
<dbReference type="CDD" id="cd22828">
    <property type="entry name" value="Gal_Rha_Lectin_EVA1_EVA1C_rpt1"/>
    <property type="match status" value="1"/>
</dbReference>
<dbReference type="CDD" id="cd22829">
    <property type="entry name" value="Gal_Rha_Lectin_EVA1_EVA1C_rpt2"/>
    <property type="match status" value="1"/>
</dbReference>
<dbReference type="OMA" id="HKRHVAC"/>
<comment type="subcellular location">
    <subcellularLocation>
        <location evidence="1">Membrane</location>
        <topology evidence="1">Single-pass membrane protein</topology>
    </subcellularLocation>
</comment>
<keyword evidence="3" id="KW-0348">Hemagglutinin</keyword>
<keyword evidence="5" id="KW-0430">Lectin</keyword>
<evidence type="ECO:0000259" key="11">
    <source>
        <dbReference type="PROSITE" id="PS50228"/>
    </source>
</evidence>
<name>H2T1U8_TAKRU</name>
<keyword evidence="4 10" id="KW-0812">Transmembrane</keyword>
<dbReference type="PROSITE" id="PS50228">
    <property type="entry name" value="SUEL_LECTIN"/>
    <property type="match status" value="2"/>
</dbReference>
<protein>
    <submittedName>
        <fullName evidence="12">Eva-1 homolog C</fullName>
    </submittedName>
</protein>
<dbReference type="PANTHER" id="PTHR46780">
    <property type="entry name" value="PROTEIN EVA-1"/>
    <property type="match status" value="1"/>
</dbReference>
<dbReference type="InterPro" id="IPR043159">
    <property type="entry name" value="Lectin_gal-bd_sf"/>
</dbReference>
<accession>H2T1U8</accession>
<keyword evidence="7 10" id="KW-1133">Transmembrane helix</keyword>
<dbReference type="GeneID" id="101078105"/>
<keyword evidence="6" id="KW-0677">Repeat</keyword>
<keyword evidence="13" id="KW-1185">Reference proteome</keyword>
<organism evidence="12 13">
    <name type="scientific">Takifugu rubripes</name>
    <name type="common">Japanese pufferfish</name>
    <name type="synonym">Fugu rubripes</name>
    <dbReference type="NCBI Taxonomy" id="31033"/>
    <lineage>
        <taxon>Eukaryota</taxon>
        <taxon>Metazoa</taxon>
        <taxon>Chordata</taxon>
        <taxon>Craniata</taxon>
        <taxon>Vertebrata</taxon>
        <taxon>Euteleostomi</taxon>
        <taxon>Actinopterygii</taxon>
        <taxon>Neopterygii</taxon>
        <taxon>Teleostei</taxon>
        <taxon>Neoteleostei</taxon>
        <taxon>Acanthomorphata</taxon>
        <taxon>Eupercaria</taxon>
        <taxon>Tetraodontiformes</taxon>
        <taxon>Tetradontoidea</taxon>
        <taxon>Tetraodontidae</taxon>
        <taxon>Takifugu</taxon>
    </lineage>
</organism>
<sequence>MRVLGWTRLTQGEDWSLFCLTFLLWTSMSGLADFSIGGMPVGSRAGGKENLRSEPVTAYLSGTVTGRSAHACDGHPLRLRCPRHSTISIQSAFYGSGGAGLCAAEPGARARARHRGCSAFTALQKLLSECQNHRRCQLPVHHLLFGKDPCPGTAKYLHVDYKCQPTEHKRLVVCEGGAMVLRCKPPRVLNIYAAVYGRSPAHPDTCPSRLTRPPPFECLNHEAQRLVSKSCHSKHKCVVAVSNQTFQDPCAPGTRKYLSVAYSCGDLREQDPPPTPSPPVDTEKAPPAVTEEPWSKESRRADPSGAMSSSLLAYAYVTEHGEMAALLFTSSVCLGLLLTLLAVSVRVTCRGRRRGARNAGPRTGRRHRQKEDEGKGQGGQGGEGADSRLLSAADRKDLCSREEVTYTSEAAERAERIERRDMILQEIWMDAYLNSSSGKL</sequence>
<feature type="domain" description="SUEL-type lectin" evidence="11">
    <location>
        <begin position="71"/>
        <end position="164"/>
    </location>
</feature>
<feature type="region of interest" description="Disordered" evidence="9">
    <location>
        <begin position="352"/>
        <end position="387"/>
    </location>
</feature>
<keyword evidence="8 10" id="KW-0472">Membrane</keyword>
<evidence type="ECO:0000256" key="2">
    <source>
        <dbReference type="ARBA" id="ARBA00006023"/>
    </source>
</evidence>
<evidence type="ECO:0000256" key="5">
    <source>
        <dbReference type="ARBA" id="ARBA00022734"/>
    </source>
</evidence>
<dbReference type="Gene3D" id="2.60.120.740">
    <property type="match status" value="2"/>
</dbReference>
<dbReference type="InParanoid" id="H2T1U8"/>
<dbReference type="RefSeq" id="XP_011609994.2">
    <property type="nucleotide sequence ID" value="XM_011611692.2"/>
</dbReference>
<evidence type="ECO:0000256" key="1">
    <source>
        <dbReference type="ARBA" id="ARBA00004167"/>
    </source>
</evidence>
<dbReference type="CTD" id="59271"/>
<evidence type="ECO:0000256" key="4">
    <source>
        <dbReference type="ARBA" id="ARBA00022692"/>
    </source>
</evidence>
<proteinExistence type="inferred from homology"/>
<dbReference type="GO" id="GO:0016020">
    <property type="term" value="C:membrane"/>
    <property type="evidence" value="ECO:0007669"/>
    <property type="project" value="UniProtKB-SubCell"/>
</dbReference>
<dbReference type="FunFam" id="2.60.120.740:FF:000003">
    <property type="entry name" value="Protein eva-1 homolog C"/>
    <property type="match status" value="1"/>
</dbReference>
<dbReference type="InterPro" id="IPR039500">
    <property type="entry name" value="EVA1_dom"/>
</dbReference>
<evidence type="ECO:0000256" key="9">
    <source>
        <dbReference type="SAM" id="MobiDB-lite"/>
    </source>
</evidence>
<dbReference type="AlphaFoldDB" id="H2T1U8"/>